<dbReference type="SUPFAM" id="SSF57924">
    <property type="entry name" value="Inhibitor of apoptosis (IAP) repeat"/>
    <property type="match status" value="1"/>
</dbReference>
<proteinExistence type="predicted"/>
<sequence>MWKTLVVGSLRLLSDCGLASISGFKKTMAFQKLRALLLEIFHETVQNENELSHASATLVLACILQMYVRAPQAVQYKQRVASFRHLVSGHNSSADDDDNHQQTEKERPLPSAAEFASAGFFHTGRGDETVCGVCGLGLRDWQPADQADMSHARYALASALAVAEALRASGQRMERTSTSVPCLFLEVHRLLSSDLPLARKNLASANCSVTTAAAAVATQEYVNNLADRLAAIARMLVATGPPTWPVQNARRLGYSDDLILLGLWRLQSEATSTPISFVPRNAMSPNPQDTAVLLRSILRIQESGLDDEEEADSNGDAPAVALSSRASLLPAAAAATAGDEAIVDGSPVSASEDAELAALPRQWRQRRPSVATVPLPIPRSKLPSLAPILTWWTEKWPQRQQPQVAAEEEPLSNSTLRPPASAVARKKANSTSM</sequence>
<organism evidence="3">
    <name type="scientific">Schistocephalus solidus</name>
    <name type="common">Tapeworm</name>
    <dbReference type="NCBI Taxonomy" id="70667"/>
    <lineage>
        <taxon>Eukaryota</taxon>
        <taxon>Metazoa</taxon>
        <taxon>Spiralia</taxon>
        <taxon>Lophotrochozoa</taxon>
        <taxon>Platyhelminthes</taxon>
        <taxon>Cestoda</taxon>
        <taxon>Eucestoda</taxon>
        <taxon>Diphyllobothriidea</taxon>
        <taxon>Diphyllobothriidae</taxon>
        <taxon>Schistocephalus</taxon>
    </lineage>
</organism>
<evidence type="ECO:0000256" key="2">
    <source>
        <dbReference type="SAM" id="SignalP"/>
    </source>
</evidence>
<dbReference type="Gene3D" id="1.10.1170.10">
    <property type="entry name" value="Inhibitor Of Apoptosis Protein (2mihbC-IAP-1), Chain A"/>
    <property type="match status" value="1"/>
</dbReference>
<keyword evidence="2" id="KW-0732">Signal</keyword>
<dbReference type="AlphaFoldDB" id="A0A0V0J712"/>
<feature type="region of interest" description="Disordered" evidence="1">
    <location>
        <begin position="90"/>
        <end position="110"/>
    </location>
</feature>
<protein>
    <submittedName>
        <fullName evidence="3">E3 ubiquitin-protein ligase IAP-3</fullName>
    </submittedName>
</protein>
<feature type="region of interest" description="Disordered" evidence="1">
    <location>
        <begin position="397"/>
        <end position="433"/>
    </location>
</feature>
<gene>
    <name evidence="3" type="primary">IAP3</name>
    <name evidence="3" type="ORF">TR88484</name>
</gene>
<name>A0A0V0J712_SCHSO</name>
<evidence type="ECO:0000256" key="1">
    <source>
        <dbReference type="SAM" id="MobiDB-lite"/>
    </source>
</evidence>
<feature type="signal peptide" evidence="2">
    <location>
        <begin position="1"/>
        <end position="19"/>
    </location>
</feature>
<dbReference type="Pfam" id="PF00653">
    <property type="entry name" value="BIR"/>
    <property type="match status" value="1"/>
</dbReference>
<feature type="chain" id="PRO_5006866736" evidence="2">
    <location>
        <begin position="20"/>
        <end position="433"/>
    </location>
</feature>
<accession>A0A0V0J712</accession>
<evidence type="ECO:0000313" key="3">
    <source>
        <dbReference type="EMBL" id="JAP61223.1"/>
    </source>
</evidence>
<dbReference type="PROSITE" id="PS50143">
    <property type="entry name" value="BIR_REPEAT_2"/>
    <property type="match status" value="1"/>
</dbReference>
<dbReference type="InterPro" id="IPR001370">
    <property type="entry name" value="BIR_rpt"/>
</dbReference>
<feature type="compositionally biased region" description="Basic residues" evidence="1">
    <location>
        <begin position="424"/>
        <end position="433"/>
    </location>
</feature>
<dbReference type="EMBL" id="GEEE01002002">
    <property type="protein sequence ID" value="JAP61223.1"/>
    <property type="molecule type" value="Transcribed_RNA"/>
</dbReference>
<reference evidence="3" key="1">
    <citation type="submission" date="2016-01" db="EMBL/GenBank/DDBJ databases">
        <title>Reference transcriptome for the parasite Schistocephalus solidus: insights into the molecular evolution of parasitism.</title>
        <authorList>
            <person name="Hebert F.O."/>
            <person name="Grambauer S."/>
            <person name="Barber I."/>
            <person name="Landry C.R."/>
            <person name="Aubin-Horth N."/>
        </authorList>
    </citation>
    <scope>NUCLEOTIDE SEQUENCE</scope>
</reference>
<dbReference type="SMART" id="SM00238">
    <property type="entry name" value="BIR"/>
    <property type="match status" value="1"/>
</dbReference>
<feature type="compositionally biased region" description="Basic and acidic residues" evidence="1">
    <location>
        <begin position="99"/>
        <end position="108"/>
    </location>
</feature>